<protein>
    <submittedName>
        <fullName evidence="3">Gfo/Idh/MocA family oxidoreductase</fullName>
    </submittedName>
</protein>
<reference evidence="4" key="1">
    <citation type="journal article" date="2019" name="Int. J. Syst. Evol. Microbiol.">
        <title>The Global Catalogue of Microorganisms (GCM) 10K type strain sequencing project: providing services to taxonomists for standard genome sequencing and annotation.</title>
        <authorList>
            <consortium name="The Broad Institute Genomics Platform"/>
            <consortium name="The Broad Institute Genome Sequencing Center for Infectious Disease"/>
            <person name="Wu L."/>
            <person name="Ma J."/>
        </authorList>
    </citation>
    <scope>NUCLEOTIDE SEQUENCE [LARGE SCALE GENOMIC DNA]</scope>
    <source>
        <strain evidence="4">JCM 17695</strain>
    </source>
</reference>
<feature type="domain" description="GFO/IDH/MocA-like oxidoreductase" evidence="2">
    <location>
        <begin position="2"/>
        <end position="53"/>
    </location>
</feature>
<comment type="caution">
    <text evidence="3">The sequence shown here is derived from an EMBL/GenBank/DDBJ whole genome shotgun (WGS) entry which is preliminary data.</text>
</comment>
<evidence type="ECO:0000313" key="4">
    <source>
        <dbReference type="Proteomes" id="UP001596512"/>
    </source>
</evidence>
<evidence type="ECO:0000256" key="1">
    <source>
        <dbReference type="SAM" id="MobiDB-lite"/>
    </source>
</evidence>
<organism evidence="3 4">
    <name type="scientific">Actinokineospora soli</name>
    <dbReference type="NCBI Taxonomy" id="1048753"/>
    <lineage>
        <taxon>Bacteria</taxon>
        <taxon>Bacillati</taxon>
        <taxon>Actinomycetota</taxon>
        <taxon>Actinomycetes</taxon>
        <taxon>Pseudonocardiales</taxon>
        <taxon>Pseudonocardiaceae</taxon>
        <taxon>Actinokineospora</taxon>
    </lineage>
</organism>
<dbReference type="Gene3D" id="3.30.360.10">
    <property type="entry name" value="Dihydrodipicolinate Reductase, domain 2"/>
    <property type="match status" value="1"/>
</dbReference>
<sequence length="82" mass="8869">MLGEVSRFESRFERAARSSRTAWKASTDPADLTDIVYDLGTHLADQAQLLFGPRSRSTPSPPGRATPRSCSPTRAASARCCA</sequence>
<feature type="region of interest" description="Disordered" evidence="1">
    <location>
        <begin position="51"/>
        <end position="82"/>
    </location>
</feature>
<dbReference type="Pfam" id="PF22725">
    <property type="entry name" value="GFO_IDH_MocA_C3"/>
    <property type="match status" value="1"/>
</dbReference>
<accession>A0ABW2TS96</accession>
<evidence type="ECO:0000313" key="3">
    <source>
        <dbReference type="EMBL" id="MFC7616049.1"/>
    </source>
</evidence>
<dbReference type="InterPro" id="IPR055170">
    <property type="entry name" value="GFO_IDH_MocA-like_dom"/>
</dbReference>
<gene>
    <name evidence="3" type="ORF">ACFQV2_23815</name>
</gene>
<dbReference type="EMBL" id="JBHTEY010000004">
    <property type="protein sequence ID" value="MFC7616049.1"/>
    <property type="molecule type" value="Genomic_DNA"/>
</dbReference>
<dbReference type="Proteomes" id="UP001596512">
    <property type="component" value="Unassembled WGS sequence"/>
</dbReference>
<name>A0ABW2TS96_9PSEU</name>
<proteinExistence type="predicted"/>
<evidence type="ECO:0000259" key="2">
    <source>
        <dbReference type="Pfam" id="PF22725"/>
    </source>
</evidence>
<keyword evidence="4" id="KW-1185">Reference proteome</keyword>